<reference evidence="14 15" key="1">
    <citation type="submission" date="2019-03" db="EMBL/GenBank/DDBJ databases">
        <authorList>
            <person name="Gaulin E."/>
            <person name="Dumas B."/>
        </authorList>
    </citation>
    <scope>NUCLEOTIDE SEQUENCE [LARGE SCALE GENOMIC DNA]</scope>
    <source>
        <strain evidence="14">CBS 568.67</strain>
    </source>
</reference>
<dbReference type="GO" id="GO:0005886">
    <property type="term" value="C:plasma membrane"/>
    <property type="evidence" value="ECO:0007669"/>
    <property type="project" value="TreeGrafter"/>
</dbReference>
<keyword evidence="6 10" id="KW-1133">Transmembrane helix</keyword>
<feature type="domain" description="Cation efflux protein transmembrane" evidence="11">
    <location>
        <begin position="22"/>
        <end position="266"/>
    </location>
</feature>
<feature type="transmembrane region" description="Helical" evidence="10">
    <location>
        <begin position="85"/>
        <end position="107"/>
    </location>
</feature>
<keyword evidence="15" id="KW-1185">Reference proteome</keyword>
<comment type="similarity">
    <text evidence="2">Belongs to the cation diffusion facilitator (CDF) transporter (TC 2.A.4) family. SLC30A subfamily.</text>
</comment>
<evidence type="ECO:0000256" key="4">
    <source>
        <dbReference type="ARBA" id="ARBA00022692"/>
    </source>
</evidence>
<keyword evidence="8 10" id="KW-0472">Membrane</keyword>
<dbReference type="InterPro" id="IPR058533">
    <property type="entry name" value="Cation_efflux_TM"/>
</dbReference>
<feature type="region of interest" description="Disordered" evidence="9">
    <location>
        <begin position="153"/>
        <end position="175"/>
    </location>
</feature>
<feature type="transmembrane region" description="Helical" evidence="10">
    <location>
        <begin position="237"/>
        <end position="258"/>
    </location>
</feature>
<organism evidence="14 15">
    <name type="scientific">Aphanomyces stellatus</name>
    <dbReference type="NCBI Taxonomy" id="120398"/>
    <lineage>
        <taxon>Eukaryota</taxon>
        <taxon>Sar</taxon>
        <taxon>Stramenopiles</taxon>
        <taxon>Oomycota</taxon>
        <taxon>Saprolegniomycetes</taxon>
        <taxon>Saprolegniales</taxon>
        <taxon>Verrucalvaceae</taxon>
        <taxon>Aphanomyces</taxon>
    </lineage>
</organism>
<dbReference type="OrthoDB" id="9944568at2759"/>
<reference evidence="13" key="2">
    <citation type="submission" date="2019-06" db="EMBL/GenBank/DDBJ databases">
        <title>Genomics analysis of Aphanomyces spp. identifies a new class of oomycete effector associated with host adaptation.</title>
        <authorList>
            <person name="Gaulin E."/>
        </authorList>
    </citation>
    <scope>NUCLEOTIDE SEQUENCE</scope>
    <source>
        <strain evidence="13">CBS 578.67</strain>
    </source>
</reference>
<feature type="region of interest" description="Disordered" evidence="9">
    <location>
        <begin position="369"/>
        <end position="401"/>
    </location>
</feature>
<keyword evidence="5" id="KW-0864">Zinc transport</keyword>
<keyword evidence="7" id="KW-0406">Ion transport</keyword>
<dbReference type="InterPro" id="IPR027470">
    <property type="entry name" value="Cation_efflux_CTD"/>
</dbReference>
<dbReference type="InterPro" id="IPR050681">
    <property type="entry name" value="CDF/SLC30A"/>
</dbReference>
<gene>
    <name evidence="14" type="primary">Aste57867_10269</name>
    <name evidence="13" type="ORF">As57867_010229</name>
    <name evidence="14" type="ORF">ASTE57867_10269</name>
</gene>
<evidence type="ECO:0000256" key="1">
    <source>
        <dbReference type="ARBA" id="ARBA00004141"/>
    </source>
</evidence>
<evidence type="ECO:0000313" key="13">
    <source>
        <dbReference type="EMBL" id="KAF0699148.1"/>
    </source>
</evidence>
<sequence length="401" mass="43644">MKLNVSSVFALDTPGAKLRGACAVALLLMLAEFVGGYLAGSLSIMSDAAHMLTDVLSFVVSLLALHLSQWPRTAAMPYGFKRAEVLGAMTSILFLWIVTGILVKEAIVRLYNIAHDQDTADPVDGKTMFIIAAIALLVNILLMKILGHGHSHGHSHSHSHDHSHDHDPAVFDDDAAPDVTTTPTATAFKSLPDVPTTIPRRNLNVDAAYIHVLGDLLQNIGVLVAGAVIWARPSWHIIDPILTLVFGLIVAWTTVGICKTSLAILMEGTPVEVDTAAIEAMLQALPYVQEVHDLRVWSIASDCFALSVHVVPYNSKVDSSNGGHFHETTVLCYGVVLRRVEKEIQRHYATIKYTTIQVEDNDYVCADDSFPSSSTTSENRHGTTPYCDDRHHNHGNPVDVV</sequence>
<dbReference type="Proteomes" id="UP000332933">
    <property type="component" value="Unassembled WGS sequence"/>
</dbReference>
<dbReference type="PANTHER" id="PTHR11562">
    <property type="entry name" value="CATION EFFLUX PROTEIN/ ZINC TRANSPORTER"/>
    <property type="match status" value="1"/>
</dbReference>
<evidence type="ECO:0000256" key="3">
    <source>
        <dbReference type="ARBA" id="ARBA00022448"/>
    </source>
</evidence>
<keyword evidence="4 10" id="KW-0812">Transmembrane</keyword>
<evidence type="ECO:0000256" key="5">
    <source>
        <dbReference type="ARBA" id="ARBA00022906"/>
    </source>
</evidence>
<dbReference type="InterPro" id="IPR002524">
    <property type="entry name" value="Cation_efflux"/>
</dbReference>
<feature type="domain" description="Cation efflux protein cytoplasmic" evidence="12">
    <location>
        <begin position="272"/>
        <end position="311"/>
    </location>
</feature>
<dbReference type="Gene3D" id="1.20.1510.10">
    <property type="entry name" value="Cation efflux protein transmembrane domain"/>
    <property type="match status" value="1"/>
</dbReference>
<dbReference type="EMBL" id="CAADRA010005216">
    <property type="protein sequence ID" value="VFT87144.1"/>
    <property type="molecule type" value="Genomic_DNA"/>
</dbReference>
<proteinExistence type="inferred from homology"/>
<name>A0A485KQQ4_9STRA</name>
<dbReference type="InterPro" id="IPR027469">
    <property type="entry name" value="Cation_efflux_TMD_sf"/>
</dbReference>
<evidence type="ECO:0000313" key="14">
    <source>
        <dbReference type="EMBL" id="VFT87144.1"/>
    </source>
</evidence>
<dbReference type="SUPFAM" id="SSF161111">
    <property type="entry name" value="Cation efflux protein transmembrane domain-like"/>
    <property type="match status" value="1"/>
</dbReference>
<dbReference type="AlphaFoldDB" id="A0A485KQQ4"/>
<dbReference type="Pfam" id="PF16916">
    <property type="entry name" value="ZT_dimer"/>
    <property type="match status" value="1"/>
</dbReference>
<evidence type="ECO:0000259" key="12">
    <source>
        <dbReference type="Pfam" id="PF16916"/>
    </source>
</evidence>
<comment type="subcellular location">
    <subcellularLocation>
        <location evidence="1">Membrane</location>
        <topology evidence="1">Multi-pass membrane protein</topology>
    </subcellularLocation>
</comment>
<dbReference type="PANTHER" id="PTHR11562:SF17">
    <property type="entry name" value="RE54080P-RELATED"/>
    <property type="match status" value="1"/>
</dbReference>
<dbReference type="GO" id="GO:0005385">
    <property type="term" value="F:zinc ion transmembrane transporter activity"/>
    <property type="evidence" value="ECO:0007669"/>
    <property type="project" value="TreeGrafter"/>
</dbReference>
<evidence type="ECO:0000256" key="9">
    <source>
        <dbReference type="SAM" id="MobiDB-lite"/>
    </source>
</evidence>
<keyword evidence="3" id="KW-0813">Transport</keyword>
<accession>A0A485KQQ4</accession>
<evidence type="ECO:0000256" key="2">
    <source>
        <dbReference type="ARBA" id="ARBA00008873"/>
    </source>
</evidence>
<protein>
    <submittedName>
        <fullName evidence="14">Aste57867_10269 protein</fullName>
    </submittedName>
</protein>
<feature type="compositionally biased region" description="Basic and acidic residues" evidence="9">
    <location>
        <begin position="158"/>
        <end position="169"/>
    </location>
</feature>
<evidence type="ECO:0000256" key="10">
    <source>
        <dbReference type="SAM" id="Phobius"/>
    </source>
</evidence>
<evidence type="ECO:0000256" key="8">
    <source>
        <dbReference type="ARBA" id="ARBA00023136"/>
    </source>
</evidence>
<keyword evidence="5" id="KW-0862">Zinc</keyword>
<evidence type="ECO:0000256" key="7">
    <source>
        <dbReference type="ARBA" id="ARBA00023065"/>
    </source>
</evidence>
<evidence type="ECO:0000313" key="15">
    <source>
        <dbReference type="Proteomes" id="UP000332933"/>
    </source>
</evidence>
<feature type="transmembrane region" description="Helical" evidence="10">
    <location>
        <begin position="208"/>
        <end position="231"/>
    </location>
</feature>
<dbReference type="EMBL" id="VJMH01005195">
    <property type="protein sequence ID" value="KAF0699148.1"/>
    <property type="molecule type" value="Genomic_DNA"/>
</dbReference>
<feature type="transmembrane region" description="Helical" evidence="10">
    <location>
        <begin position="48"/>
        <end position="65"/>
    </location>
</feature>
<feature type="transmembrane region" description="Helical" evidence="10">
    <location>
        <begin position="127"/>
        <end position="146"/>
    </location>
</feature>
<dbReference type="Pfam" id="PF01545">
    <property type="entry name" value="Cation_efflux"/>
    <property type="match status" value="1"/>
</dbReference>
<evidence type="ECO:0000259" key="11">
    <source>
        <dbReference type="Pfam" id="PF01545"/>
    </source>
</evidence>
<evidence type="ECO:0000256" key="6">
    <source>
        <dbReference type="ARBA" id="ARBA00022989"/>
    </source>
</evidence>
<feature type="transmembrane region" description="Helical" evidence="10">
    <location>
        <begin position="21"/>
        <end position="42"/>
    </location>
</feature>
<dbReference type="NCBIfam" id="TIGR01297">
    <property type="entry name" value="CDF"/>
    <property type="match status" value="1"/>
</dbReference>